<dbReference type="Proteomes" id="UP001287356">
    <property type="component" value="Unassembled WGS sequence"/>
</dbReference>
<proteinExistence type="predicted"/>
<feature type="transmembrane region" description="Helical" evidence="1">
    <location>
        <begin position="39"/>
        <end position="57"/>
    </location>
</feature>
<protein>
    <submittedName>
        <fullName evidence="2">Uncharacterized protein</fullName>
    </submittedName>
</protein>
<keyword evidence="3" id="KW-1185">Reference proteome</keyword>
<organism evidence="2 3">
    <name type="scientific">Lasiosphaeria ovina</name>
    <dbReference type="NCBI Taxonomy" id="92902"/>
    <lineage>
        <taxon>Eukaryota</taxon>
        <taxon>Fungi</taxon>
        <taxon>Dikarya</taxon>
        <taxon>Ascomycota</taxon>
        <taxon>Pezizomycotina</taxon>
        <taxon>Sordariomycetes</taxon>
        <taxon>Sordariomycetidae</taxon>
        <taxon>Sordariales</taxon>
        <taxon>Lasiosphaeriaceae</taxon>
        <taxon>Lasiosphaeria</taxon>
    </lineage>
</organism>
<evidence type="ECO:0000313" key="2">
    <source>
        <dbReference type="EMBL" id="KAK3367327.1"/>
    </source>
</evidence>
<gene>
    <name evidence="2" type="ORF">B0T24DRAFT_635546</name>
</gene>
<sequence>MSSFVLPMSLILPGLSRRQSCLRSTYSDLAMTRFRACLLLMRVAFSFIFLFLFLFFYPTTNRGPLVGLEEPIVQTMLRIATPFLDPPRMHRNQQSKYTANSEYWPVHCMYAVLHRFVSQISQQTVTWGLRAWPAIYNGQGLRRHPWTLKEQTQQACTDCCQQRGWLWPMHHLPKGGTLRGLKVPRISEQTREVVRRQDVGIYRYPSVCLSPYMIN</sequence>
<accession>A0AAE0K0E6</accession>
<reference evidence="2" key="2">
    <citation type="submission" date="2023-06" db="EMBL/GenBank/DDBJ databases">
        <authorList>
            <consortium name="Lawrence Berkeley National Laboratory"/>
            <person name="Haridas S."/>
            <person name="Hensen N."/>
            <person name="Bonometti L."/>
            <person name="Westerberg I."/>
            <person name="Brannstrom I.O."/>
            <person name="Guillou S."/>
            <person name="Cros-Aarteil S."/>
            <person name="Calhoun S."/>
            <person name="Kuo A."/>
            <person name="Mondo S."/>
            <person name="Pangilinan J."/>
            <person name="Riley R."/>
            <person name="Labutti K."/>
            <person name="Andreopoulos B."/>
            <person name="Lipzen A."/>
            <person name="Chen C."/>
            <person name="Yanf M."/>
            <person name="Daum C."/>
            <person name="Ng V."/>
            <person name="Clum A."/>
            <person name="Steindorff A."/>
            <person name="Ohm R."/>
            <person name="Martin F."/>
            <person name="Silar P."/>
            <person name="Natvig D."/>
            <person name="Lalanne C."/>
            <person name="Gautier V."/>
            <person name="Ament-Velasquez S.L."/>
            <person name="Kruys A."/>
            <person name="Hutchinson M.I."/>
            <person name="Powell A.J."/>
            <person name="Barry K."/>
            <person name="Miller A.N."/>
            <person name="Grigoriev I.V."/>
            <person name="Debuchy R."/>
            <person name="Gladieux P."/>
            <person name="Thoren M.H."/>
            <person name="Johannesson H."/>
        </authorList>
    </citation>
    <scope>NUCLEOTIDE SEQUENCE</scope>
    <source>
        <strain evidence="2">CBS 958.72</strain>
    </source>
</reference>
<dbReference type="AlphaFoldDB" id="A0AAE0K0E6"/>
<comment type="caution">
    <text evidence="2">The sequence shown here is derived from an EMBL/GenBank/DDBJ whole genome shotgun (WGS) entry which is preliminary data.</text>
</comment>
<dbReference type="EMBL" id="JAULSN010000007">
    <property type="protein sequence ID" value="KAK3367327.1"/>
    <property type="molecule type" value="Genomic_DNA"/>
</dbReference>
<evidence type="ECO:0000256" key="1">
    <source>
        <dbReference type="SAM" id="Phobius"/>
    </source>
</evidence>
<keyword evidence="1" id="KW-0812">Transmembrane</keyword>
<keyword evidence="1" id="KW-0472">Membrane</keyword>
<evidence type="ECO:0000313" key="3">
    <source>
        <dbReference type="Proteomes" id="UP001287356"/>
    </source>
</evidence>
<name>A0AAE0K0E6_9PEZI</name>
<keyword evidence="1" id="KW-1133">Transmembrane helix</keyword>
<reference evidence="2" key="1">
    <citation type="journal article" date="2023" name="Mol. Phylogenet. Evol.">
        <title>Genome-scale phylogeny and comparative genomics of the fungal order Sordariales.</title>
        <authorList>
            <person name="Hensen N."/>
            <person name="Bonometti L."/>
            <person name="Westerberg I."/>
            <person name="Brannstrom I.O."/>
            <person name="Guillou S."/>
            <person name="Cros-Aarteil S."/>
            <person name="Calhoun S."/>
            <person name="Haridas S."/>
            <person name="Kuo A."/>
            <person name="Mondo S."/>
            <person name="Pangilinan J."/>
            <person name="Riley R."/>
            <person name="LaButti K."/>
            <person name="Andreopoulos B."/>
            <person name="Lipzen A."/>
            <person name="Chen C."/>
            <person name="Yan M."/>
            <person name="Daum C."/>
            <person name="Ng V."/>
            <person name="Clum A."/>
            <person name="Steindorff A."/>
            <person name="Ohm R.A."/>
            <person name="Martin F."/>
            <person name="Silar P."/>
            <person name="Natvig D.O."/>
            <person name="Lalanne C."/>
            <person name="Gautier V."/>
            <person name="Ament-Velasquez S.L."/>
            <person name="Kruys A."/>
            <person name="Hutchinson M.I."/>
            <person name="Powell A.J."/>
            <person name="Barry K."/>
            <person name="Miller A.N."/>
            <person name="Grigoriev I.V."/>
            <person name="Debuchy R."/>
            <person name="Gladieux P."/>
            <person name="Hiltunen Thoren M."/>
            <person name="Johannesson H."/>
        </authorList>
    </citation>
    <scope>NUCLEOTIDE SEQUENCE</scope>
    <source>
        <strain evidence="2">CBS 958.72</strain>
    </source>
</reference>